<dbReference type="CDD" id="cd02503">
    <property type="entry name" value="MobA"/>
    <property type="match status" value="1"/>
</dbReference>
<comment type="subcellular location">
    <subcellularLocation>
        <location evidence="8">Cytoplasm</location>
    </subcellularLocation>
</comment>
<dbReference type="RefSeq" id="WP_073073522.1">
    <property type="nucleotide sequence ID" value="NZ_MPPI01000023.1"/>
</dbReference>
<dbReference type="Proteomes" id="UP000238634">
    <property type="component" value="Unassembled WGS sequence"/>
</dbReference>
<evidence type="ECO:0000313" key="11">
    <source>
        <dbReference type="Proteomes" id="UP000238634"/>
    </source>
</evidence>
<dbReference type="OrthoDB" id="9788394at2"/>
<dbReference type="Pfam" id="PF12804">
    <property type="entry name" value="NTP_transf_3"/>
    <property type="match status" value="1"/>
</dbReference>
<evidence type="ECO:0000259" key="9">
    <source>
        <dbReference type="Pfam" id="PF12804"/>
    </source>
</evidence>
<evidence type="ECO:0000256" key="4">
    <source>
        <dbReference type="ARBA" id="ARBA00022741"/>
    </source>
</evidence>
<dbReference type="GO" id="GO:0046872">
    <property type="term" value="F:metal ion binding"/>
    <property type="evidence" value="ECO:0007669"/>
    <property type="project" value="UniProtKB-KW"/>
</dbReference>
<keyword evidence="2 8" id="KW-0808">Transferase</keyword>
<dbReference type="GO" id="GO:0006777">
    <property type="term" value="P:Mo-molybdopterin cofactor biosynthetic process"/>
    <property type="evidence" value="ECO:0007669"/>
    <property type="project" value="UniProtKB-KW"/>
</dbReference>
<feature type="binding site" evidence="8">
    <location>
        <position position="104"/>
    </location>
    <ligand>
        <name>Mg(2+)</name>
        <dbReference type="ChEBI" id="CHEBI:18420"/>
    </ligand>
</feature>
<dbReference type="AlphaFoldDB" id="A0A2T1DC20"/>
<keyword evidence="3 8" id="KW-0479">Metal-binding</keyword>
<organism evidence="10 11">
    <name type="scientific">Phormidesmis priestleyi ULC007</name>
    <dbReference type="NCBI Taxonomy" id="1920490"/>
    <lineage>
        <taxon>Bacteria</taxon>
        <taxon>Bacillati</taxon>
        <taxon>Cyanobacteriota</taxon>
        <taxon>Cyanophyceae</taxon>
        <taxon>Leptolyngbyales</taxon>
        <taxon>Leptolyngbyaceae</taxon>
        <taxon>Phormidesmis</taxon>
    </lineage>
</organism>
<protein>
    <recommendedName>
        <fullName evidence="8">Probable molybdenum cofactor guanylyltransferase</fullName>
        <shortName evidence="8">MoCo guanylyltransferase</shortName>
        <ecNumber evidence="8">2.7.7.77</ecNumber>
    </recommendedName>
    <alternativeName>
        <fullName evidence="8">GTP:molybdopterin guanylyltransferase</fullName>
    </alternativeName>
    <alternativeName>
        <fullName evidence="8">Mo-MPT guanylyltransferase</fullName>
    </alternativeName>
    <alternativeName>
        <fullName evidence="8">Molybdopterin guanylyltransferase</fullName>
    </alternativeName>
    <alternativeName>
        <fullName evidence="8">Molybdopterin-guanine dinucleotide synthase</fullName>
        <shortName evidence="8">MGD synthase</shortName>
    </alternativeName>
</protein>
<dbReference type="InterPro" id="IPR029044">
    <property type="entry name" value="Nucleotide-diphossugar_trans"/>
</dbReference>
<dbReference type="PANTHER" id="PTHR19136">
    <property type="entry name" value="MOLYBDENUM COFACTOR GUANYLYLTRANSFERASE"/>
    <property type="match status" value="1"/>
</dbReference>
<dbReference type="InterPro" id="IPR013482">
    <property type="entry name" value="Molybde_CF_guanTrfase"/>
</dbReference>
<comment type="caution">
    <text evidence="8">Lacks conserved residue(s) required for the propagation of feature annotation.</text>
</comment>
<comment type="function">
    <text evidence="8">Transfers a GMP moiety from GTP to Mo-molybdopterin (Mo-MPT) cofactor (Moco or molybdenum cofactor) to form Mo-molybdopterin guanine dinucleotide (Mo-MGD) cofactor.</text>
</comment>
<dbReference type="GO" id="GO:0005525">
    <property type="term" value="F:GTP binding"/>
    <property type="evidence" value="ECO:0007669"/>
    <property type="project" value="UniProtKB-UniRule"/>
</dbReference>
<feature type="binding site" evidence="8">
    <location>
        <begin position="17"/>
        <end position="19"/>
    </location>
    <ligand>
        <name>GTP</name>
        <dbReference type="ChEBI" id="CHEBI:37565"/>
    </ligand>
</feature>
<dbReference type="PANTHER" id="PTHR19136:SF81">
    <property type="entry name" value="MOLYBDENUM COFACTOR GUANYLYLTRANSFERASE"/>
    <property type="match status" value="1"/>
</dbReference>
<keyword evidence="5 8" id="KW-0460">Magnesium</keyword>
<dbReference type="STRING" id="1920490.GCA_001895925_05138"/>
<comment type="catalytic activity">
    <reaction evidence="8">
        <text>Mo-molybdopterin + GTP + H(+) = Mo-molybdopterin guanine dinucleotide + diphosphate</text>
        <dbReference type="Rhea" id="RHEA:34243"/>
        <dbReference type="ChEBI" id="CHEBI:15378"/>
        <dbReference type="ChEBI" id="CHEBI:33019"/>
        <dbReference type="ChEBI" id="CHEBI:37565"/>
        <dbReference type="ChEBI" id="CHEBI:71302"/>
        <dbReference type="ChEBI" id="CHEBI:71310"/>
        <dbReference type="EC" id="2.7.7.77"/>
    </reaction>
</comment>
<proteinExistence type="inferred from homology"/>
<evidence type="ECO:0000256" key="6">
    <source>
        <dbReference type="ARBA" id="ARBA00023134"/>
    </source>
</evidence>
<evidence type="ECO:0000256" key="7">
    <source>
        <dbReference type="ARBA" id="ARBA00023150"/>
    </source>
</evidence>
<feature type="binding site" evidence="8">
    <location>
        <position position="29"/>
    </location>
    <ligand>
        <name>GTP</name>
        <dbReference type="ChEBI" id="CHEBI:37565"/>
    </ligand>
</feature>
<comment type="domain">
    <text evidence="8">The N-terminal domain determines nucleotide recognition and specific binding, while the C-terminal domain determines the specific binding to the target protein.</text>
</comment>
<dbReference type="SUPFAM" id="SSF53448">
    <property type="entry name" value="Nucleotide-diphospho-sugar transferases"/>
    <property type="match status" value="1"/>
</dbReference>
<dbReference type="InterPro" id="IPR025877">
    <property type="entry name" value="MobA-like_NTP_Trfase"/>
</dbReference>
<comment type="cofactor">
    <cofactor evidence="8">
        <name>Mg(2+)</name>
        <dbReference type="ChEBI" id="CHEBI:18420"/>
    </cofactor>
</comment>
<dbReference type="HAMAP" id="MF_00316">
    <property type="entry name" value="MobA"/>
    <property type="match status" value="1"/>
</dbReference>
<keyword evidence="4 8" id="KW-0547">Nucleotide-binding</keyword>
<evidence type="ECO:0000256" key="2">
    <source>
        <dbReference type="ARBA" id="ARBA00022679"/>
    </source>
</evidence>
<dbReference type="NCBIfam" id="NF002741">
    <property type="entry name" value="PRK02726.1"/>
    <property type="match status" value="1"/>
</dbReference>
<dbReference type="GO" id="GO:0061603">
    <property type="term" value="F:molybdenum cofactor guanylyltransferase activity"/>
    <property type="evidence" value="ECO:0007669"/>
    <property type="project" value="UniProtKB-EC"/>
</dbReference>
<name>A0A2T1DC20_9CYAN</name>
<comment type="similarity">
    <text evidence="8">Belongs to the MobA family.</text>
</comment>
<accession>A0A2T1DC20</accession>
<reference evidence="10 11" key="2">
    <citation type="submission" date="2018-03" db="EMBL/GenBank/DDBJ databases">
        <title>The ancient ancestry and fast evolution of plastids.</title>
        <authorList>
            <person name="Moore K.R."/>
            <person name="Magnabosco C."/>
            <person name="Momper L."/>
            <person name="Gold D.A."/>
            <person name="Bosak T."/>
            <person name="Fournier G.P."/>
        </authorList>
    </citation>
    <scope>NUCLEOTIDE SEQUENCE [LARGE SCALE GENOMIC DNA]</scope>
    <source>
        <strain evidence="10 11">ULC007</strain>
    </source>
</reference>
<keyword evidence="1 8" id="KW-0963">Cytoplasm</keyword>
<comment type="caution">
    <text evidence="10">The sequence shown here is derived from an EMBL/GenBank/DDBJ whole genome shotgun (WGS) entry which is preliminary data.</text>
</comment>
<evidence type="ECO:0000256" key="1">
    <source>
        <dbReference type="ARBA" id="ARBA00022490"/>
    </source>
</evidence>
<gene>
    <name evidence="8" type="primary">mobA</name>
    <name evidence="10" type="ORF">C7B65_16785</name>
</gene>
<reference evidence="10 11" key="1">
    <citation type="submission" date="2018-02" db="EMBL/GenBank/DDBJ databases">
        <authorList>
            <person name="Cohen D.B."/>
            <person name="Kent A.D."/>
        </authorList>
    </citation>
    <scope>NUCLEOTIDE SEQUENCE [LARGE SCALE GENOMIC DNA]</scope>
    <source>
        <strain evidence="10 11">ULC007</strain>
    </source>
</reference>
<keyword evidence="11" id="KW-1185">Reference proteome</keyword>
<feature type="domain" description="MobA-like NTP transferase" evidence="9">
    <location>
        <begin position="14"/>
        <end position="167"/>
    </location>
</feature>
<dbReference type="EC" id="2.7.7.77" evidence="8"/>
<dbReference type="Gene3D" id="3.90.550.10">
    <property type="entry name" value="Spore Coat Polysaccharide Biosynthesis Protein SpsA, Chain A"/>
    <property type="match status" value="1"/>
</dbReference>
<sequence length="201" mass="22724">MDSTPTISQVSLSAIVLAGGQSTRMGRDKALIKISGVPLLRRVCEAALHCTNQIYVVTAWSDRYRAVVPPHCHLIVDIQQGPLVGFAQGLTYIQTDWVLLLACDLPRLRGETLQSWTAELETISPDTIALLPHSQKGWEPLCGFYRRQCLSELQQFIDQGGRSFQSWLANQQVQELRLENREILFNCNTPQDLEDFSRDNR</sequence>
<evidence type="ECO:0000256" key="5">
    <source>
        <dbReference type="ARBA" id="ARBA00022842"/>
    </source>
</evidence>
<feature type="binding site" evidence="8">
    <location>
        <position position="104"/>
    </location>
    <ligand>
        <name>GTP</name>
        <dbReference type="ChEBI" id="CHEBI:37565"/>
    </ligand>
</feature>
<keyword evidence="10" id="KW-0548">Nucleotidyltransferase</keyword>
<evidence type="ECO:0000313" key="10">
    <source>
        <dbReference type="EMBL" id="PSB18007.1"/>
    </source>
</evidence>
<feature type="binding site" evidence="8">
    <location>
        <position position="77"/>
    </location>
    <ligand>
        <name>GTP</name>
        <dbReference type="ChEBI" id="CHEBI:37565"/>
    </ligand>
</feature>
<dbReference type="GO" id="GO:0005737">
    <property type="term" value="C:cytoplasm"/>
    <property type="evidence" value="ECO:0007669"/>
    <property type="project" value="UniProtKB-SubCell"/>
</dbReference>
<evidence type="ECO:0000256" key="3">
    <source>
        <dbReference type="ARBA" id="ARBA00022723"/>
    </source>
</evidence>
<evidence type="ECO:0000256" key="8">
    <source>
        <dbReference type="HAMAP-Rule" id="MF_00316"/>
    </source>
</evidence>
<dbReference type="EMBL" id="PVWG01000021">
    <property type="protein sequence ID" value="PSB18007.1"/>
    <property type="molecule type" value="Genomic_DNA"/>
</dbReference>
<keyword evidence="7 8" id="KW-0501">Molybdenum cofactor biosynthesis</keyword>
<keyword evidence="6 8" id="KW-0342">GTP-binding</keyword>